<keyword evidence="3" id="KW-0812">Transmembrane</keyword>
<name>A0A1G8SGU0_9BACI</name>
<dbReference type="Pfam" id="PF10035">
    <property type="entry name" value="DUF2179"/>
    <property type="match status" value="1"/>
</dbReference>
<dbReference type="InterPro" id="IPR015867">
    <property type="entry name" value="N-reg_PII/ATP_PRibTrfase_C"/>
</dbReference>
<dbReference type="RefSeq" id="WP_176764820.1">
    <property type="nucleotide sequence ID" value="NZ_FNEN01000028.1"/>
</dbReference>
<dbReference type="EMBL" id="FNEN01000028">
    <property type="protein sequence ID" value="SDJ28438.1"/>
    <property type="molecule type" value="Genomic_DNA"/>
</dbReference>
<dbReference type="InterPro" id="IPR051461">
    <property type="entry name" value="UPF0750_membrane"/>
</dbReference>
<organism evidence="7 8">
    <name type="scientific">Natribacillus halophilus</name>
    <dbReference type="NCBI Taxonomy" id="549003"/>
    <lineage>
        <taxon>Bacteria</taxon>
        <taxon>Bacillati</taxon>
        <taxon>Bacillota</taxon>
        <taxon>Bacilli</taxon>
        <taxon>Bacillales</taxon>
        <taxon>Bacillaceae</taxon>
        <taxon>Natribacillus</taxon>
    </lineage>
</organism>
<evidence type="ECO:0000313" key="8">
    <source>
        <dbReference type="Proteomes" id="UP000198853"/>
    </source>
</evidence>
<evidence type="ECO:0000256" key="1">
    <source>
        <dbReference type="ARBA" id="ARBA00004651"/>
    </source>
</evidence>
<dbReference type="CDD" id="cd16380">
    <property type="entry name" value="YitT_C"/>
    <property type="match status" value="1"/>
</dbReference>
<dbReference type="InterPro" id="IPR003740">
    <property type="entry name" value="YitT"/>
</dbReference>
<evidence type="ECO:0000313" key="7">
    <source>
        <dbReference type="EMBL" id="SDJ28438.1"/>
    </source>
</evidence>
<dbReference type="InterPro" id="IPR019264">
    <property type="entry name" value="DUF2179"/>
</dbReference>
<dbReference type="PANTHER" id="PTHR33545:SF4">
    <property type="entry name" value="UPF0750 MEMBRANE PROTEIN YXKD"/>
    <property type="match status" value="1"/>
</dbReference>
<dbReference type="Proteomes" id="UP000198853">
    <property type="component" value="Unassembled WGS sequence"/>
</dbReference>
<feature type="domain" description="DUF2179" evidence="6">
    <location>
        <begin position="49"/>
        <end position="102"/>
    </location>
</feature>
<sequence>MMYTVIALFIGKVASDYVLSGFDAKKAVNIISLRSIEIQKKIIEEMGSSATVFEGYGGYREEDKKVVYVVLRSQRILYLKRLITEMDPEAFVVVHNVKDVFGGTFFATPVIEHTIGLSAKFDDYEEDK</sequence>
<reference evidence="7 8" key="1">
    <citation type="submission" date="2016-10" db="EMBL/GenBank/DDBJ databases">
        <authorList>
            <person name="de Groot N.N."/>
        </authorList>
    </citation>
    <scope>NUCLEOTIDE SEQUENCE [LARGE SCALE GENOMIC DNA]</scope>
    <source>
        <strain evidence="7 8">DSM 21771</strain>
    </source>
</reference>
<keyword evidence="5" id="KW-0472">Membrane</keyword>
<proteinExistence type="predicted"/>
<dbReference type="PANTHER" id="PTHR33545">
    <property type="entry name" value="UPF0750 MEMBRANE PROTEIN YITT-RELATED"/>
    <property type="match status" value="1"/>
</dbReference>
<keyword evidence="8" id="KW-1185">Reference proteome</keyword>
<keyword evidence="4" id="KW-1133">Transmembrane helix</keyword>
<dbReference type="GO" id="GO:0005886">
    <property type="term" value="C:plasma membrane"/>
    <property type="evidence" value="ECO:0007669"/>
    <property type="project" value="UniProtKB-SubCell"/>
</dbReference>
<evidence type="ECO:0000256" key="3">
    <source>
        <dbReference type="ARBA" id="ARBA00022692"/>
    </source>
</evidence>
<comment type="subcellular location">
    <subcellularLocation>
        <location evidence="1">Cell membrane</location>
        <topology evidence="1">Multi-pass membrane protein</topology>
    </subcellularLocation>
</comment>
<evidence type="ECO:0000256" key="5">
    <source>
        <dbReference type="ARBA" id="ARBA00023136"/>
    </source>
</evidence>
<dbReference type="Gene3D" id="3.30.70.120">
    <property type="match status" value="1"/>
</dbReference>
<protein>
    <submittedName>
        <fullName evidence="7">Uncharacterized 5xTM membrane BCR, YitT family COG1284</fullName>
    </submittedName>
</protein>
<evidence type="ECO:0000256" key="4">
    <source>
        <dbReference type="ARBA" id="ARBA00022989"/>
    </source>
</evidence>
<evidence type="ECO:0000259" key="6">
    <source>
        <dbReference type="Pfam" id="PF10035"/>
    </source>
</evidence>
<keyword evidence="2" id="KW-1003">Cell membrane</keyword>
<dbReference type="Pfam" id="PF02588">
    <property type="entry name" value="YitT_membrane"/>
    <property type="match status" value="1"/>
</dbReference>
<accession>A0A1G8SGU0</accession>
<gene>
    <name evidence="7" type="ORF">SAMN04488123_1282</name>
</gene>
<evidence type="ECO:0000256" key="2">
    <source>
        <dbReference type="ARBA" id="ARBA00022475"/>
    </source>
</evidence>
<dbReference type="AlphaFoldDB" id="A0A1G8SGU0"/>